<evidence type="ECO:0000313" key="9">
    <source>
        <dbReference type="EMBL" id="GMA41259.1"/>
    </source>
</evidence>
<dbReference type="RefSeq" id="WP_284304821.1">
    <property type="nucleotide sequence ID" value="NZ_BSUO01000001.1"/>
</dbReference>
<keyword evidence="4 8" id="KW-0812">Transmembrane</keyword>
<feature type="compositionally biased region" description="Polar residues" evidence="7">
    <location>
        <begin position="1"/>
        <end position="12"/>
    </location>
</feature>
<organism evidence="9 10">
    <name type="scientific">Mobilicoccus caccae</name>
    <dbReference type="NCBI Taxonomy" id="1859295"/>
    <lineage>
        <taxon>Bacteria</taxon>
        <taxon>Bacillati</taxon>
        <taxon>Actinomycetota</taxon>
        <taxon>Actinomycetes</taxon>
        <taxon>Micrococcales</taxon>
        <taxon>Dermatophilaceae</taxon>
        <taxon>Mobilicoccus</taxon>
    </lineage>
</organism>
<feature type="transmembrane region" description="Helical" evidence="8">
    <location>
        <begin position="138"/>
        <end position="161"/>
    </location>
</feature>
<dbReference type="Proteomes" id="UP001157126">
    <property type="component" value="Unassembled WGS sequence"/>
</dbReference>
<dbReference type="EMBL" id="BSUO01000001">
    <property type="protein sequence ID" value="GMA41259.1"/>
    <property type="molecule type" value="Genomic_DNA"/>
</dbReference>
<evidence type="ECO:0000256" key="3">
    <source>
        <dbReference type="ARBA" id="ARBA00022475"/>
    </source>
</evidence>
<feature type="region of interest" description="Disordered" evidence="7">
    <location>
        <begin position="230"/>
        <end position="254"/>
    </location>
</feature>
<evidence type="ECO:0000256" key="2">
    <source>
        <dbReference type="ARBA" id="ARBA00010792"/>
    </source>
</evidence>
<gene>
    <name evidence="9" type="ORF">GCM10025883_33040</name>
</gene>
<comment type="caution">
    <text evidence="9">The sequence shown here is derived from an EMBL/GenBank/DDBJ whole genome shotgun (WGS) entry which is preliminary data.</text>
</comment>
<evidence type="ECO:0000313" key="10">
    <source>
        <dbReference type="Proteomes" id="UP001157126"/>
    </source>
</evidence>
<feature type="transmembrane region" description="Helical" evidence="8">
    <location>
        <begin position="199"/>
        <end position="222"/>
    </location>
</feature>
<evidence type="ECO:0000256" key="5">
    <source>
        <dbReference type="ARBA" id="ARBA00022989"/>
    </source>
</evidence>
<dbReference type="PANTHER" id="PTHR42709:SF6">
    <property type="entry name" value="UNDECAPRENYL PHOSPHATE TRANSPORTER A"/>
    <property type="match status" value="1"/>
</dbReference>
<proteinExistence type="inferred from homology"/>
<feature type="region of interest" description="Disordered" evidence="7">
    <location>
        <begin position="1"/>
        <end position="22"/>
    </location>
</feature>
<evidence type="ECO:0000256" key="8">
    <source>
        <dbReference type="SAM" id="Phobius"/>
    </source>
</evidence>
<keyword evidence="3" id="KW-1003">Cell membrane</keyword>
<comment type="similarity">
    <text evidence="2">Belongs to the DedA family.</text>
</comment>
<protein>
    <submittedName>
        <fullName evidence="9">Membrane protein</fullName>
    </submittedName>
</protein>
<feature type="compositionally biased region" description="Polar residues" evidence="7">
    <location>
        <begin position="237"/>
        <end position="254"/>
    </location>
</feature>
<keyword evidence="6 8" id="KW-0472">Membrane</keyword>
<name>A0ABQ6ITI5_9MICO</name>
<comment type="subcellular location">
    <subcellularLocation>
        <location evidence="1">Cell membrane</location>
        <topology evidence="1">Multi-pass membrane protein</topology>
    </subcellularLocation>
</comment>
<feature type="transmembrane region" description="Helical" evidence="8">
    <location>
        <begin position="168"/>
        <end position="193"/>
    </location>
</feature>
<dbReference type="PANTHER" id="PTHR42709">
    <property type="entry name" value="ALKALINE PHOSPHATASE LIKE PROTEIN"/>
    <property type="match status" value="1"/>
</dbReference>
<keyword evidence="5 8" id="KW-1133">Transmembrane helix</keyword>
<keyword evidence="10" id="KW-1185">Reference proteome</keyword>
<evidence type="ECO:0000256" key="4">
    <source>
        <dbReference type="ARBA" id="ARBA00022692"/>
    </source>
</evidence>
<reference evidence="10" key="1">
    <citation type="journal article" date="2019" name="Int. J. Syst. Evol. Microbiol.">
        <title>The Global Catalogue of Microorganisms (GCM) 10K type strain sequencing project: providing services to taxonomists for standard genome sequencing and annotation.</title>
        <authorList>
            <consortium name="The Broad Institute Genomics Platform"/>
            <consortium name="The Broad Institute Genome Sequencing Center for Infectious Disease"/>
            <person name="Wu L."/>
            <person name="Ma J."/>
        </authorList>
    </citation>
    <scope>NUCLEOTIDE SEQUENCE [LARGE SCALE GENOMIC DNA]</scope>
    <source>
        <strain evidence="10">NBRC 113072</strain>
    </source>
</reference>
<accession>A0ABQ6ITI5</accession>
<evidence type="ECO:0000256" key="7">
    <source>
        <dbReference type="SAM" id="MobiDB-lite"/>
    </source>
</evidence>
<feature type="transmembrane region" description="Helical" evidence="8">
    <location>
        <begin position="31"/>
        <end position="47"/>
    </location>
</feature>
<sequence>MDTTKRQSQPEQPTWRDLAPWEGTPSRGDKLLLAMIFIVPAFYLLTYPVRPFLVAEQPVLLQLLVGSKAATGAAAAYAGIGQLPLWLVVVAGIVGMAKFDWLFWLAGRKWGLRMVELMTGGPSGRRKWADRLQNLPGWLMPVLVVASRLPGMPGPIIWIIAGMNGMRLTVFLVADLLASALVTAAVVAAGYSAGEHGVALIQVIDSYALWISLGLVFAIVGWQSWKQSTQAKKDQQDQSTKNAQDSTDSETSGT</sequence>
<evidence type="ECO:0000256" key="1">
    <source>
        <dbReference type="ARBA" id="ARBA00004651"/>
    </source>
</evidence>
<dbReference type="InterPro" id="IPR051311">
    <property type="entry name" value="DedA_domain"/>
</dbReference>
<evidence type="ECO:0000256" key="6">
    <source>
        <dbReference type="ARBA" id="ARBA00023136"/>
    </source>
</evidence>
<feature type="transmembrane region" description="Helical" evidence="8">
    <location>
        <begin position="85"/>
        <end position="106"/>
    </location>
</feature>